<gene>
    <name evidence="2" type="ORF">GZA08_00600</name>
</gene>
<keyword evidence="1" id="KW-0732">Signal</keyword>
<accession>A0A6B2JLH9</accession>
<dbReference type="EMBL" id="JAAGAB010000001">
    <property type="protein sequence ID" value="NDU99466.1"/>
    <property type="molecule type" value="Genomic_DNA"/>
</dbReference>
<dbReference type="Proteomes" id="UP000474757">
    <property type="component" value="Unassembled WGS sequence"/>
</dbReference>
<sequence length="642" mass="68945">MRPERVLALLLALALLALPLRAQEAPEQPVLGMGLNGIADWSTELPFIDQMKSARPWIGHLPGQWGGMSFDELRAGGYLTPEGWPAQIPEGIEKLETFVLTDLPVETRVAAGIYLVEWEGEGRLQIGGSARDVRVGVNTARFRFAPGEGPVGIAITETDPADPIRDISVVREDLQPLHELGLIYDPDFVALVGQFRVLRFMDWMKTNGSTQQQVADRPRLSDFSWAWRGIPAEAIVTLGNAAGTDIWVTMPHLASDDYVALFASYVEEALDPRLKVYAEYSNELWNFIFPQTQWAQAQAAERWGEAAGDGWMQVAGLRAAEVAGIWAKAFVESPDRLVRVVAVHTGWPGLEAALLEAPLAVADGAAPPHESFDAYAVTGYFGHDIGSEERAEEVRSWATATDGFARAAAALRAGSFAGLLEELWPYHAARAAEYGLELVAYEGGTHVAAQGALLEDEAVTDFFTAFNYSPEMAGLYEEMFAAWAALGAGPFLHFVDVAPPSKWGSWGALRWRGDDNPRWQALRAVNASGTGAPRPAGTFAAGRYLVGTAAGERLEGSGEEDVLVGREGDDLLVPGGAPASGQDAVHGGPGDDVLLLPGGPEDWAQDGAEGLVILTSPAHGTIRAAAIERLRFAEGGERAIPP</sequence>
<proteinExistence type="predicted"/>
<evidence type="ECO:0008006" key="4">
    <source>
        <dbReference type="Google" id="ProtNLM"/>
    </source>
</evidence>
<keyword evidence="3" id="KW-1185">Reference proteome</keyword>
<evidence type="ECO:0000256" key="1">
    <source>
        <dbReference type="SAM" id="SignalP"/>
    </source>
</evidence>
<reference evidence="2 3" key="1">
    <citation type="submission" date="2020-02" db="EMBL/GenBank/DDBJ databases">
        <title>Pseudoroseicyclus tamarix, sp. nov., isolated from offshore sediment of a Tamarix chinensis forest.</title>
        <authorList>
            <person name="Gai Y."/>
        </authorList>
    </citation>
    <scope>NUCLEOTIDE SEQUENCE [LARGE SCALE GENOMIC DNA]</scope>
    <source>
        <strain evidence="2 3">CLL3-39</strain>
    </source>
</reference>
<dbReference type="RefSeq" id="WP_163888994.1">
    <property type="nucleotide sequence ID" value="NZ_JAAFYS010000001.1"/>
</dbReference>
<feature type="chain" id="PRO_5025374769" description="Hemolysin type calcium-binding protein" evidence="1">
    <location>
        <begin position="23"/>
        <end position="642"/>
    </location>
</feature>
<dbReference type="Gene3D" id="2.150.10.10">
    <property type="entry name" value="Serralysin-like metalloprotease, C-terminal"/>
    <property type="match status" value="1"/>
</dbReference>
<dbReference type="InterPro" id="IPR011049">
    <property type="entry name" value="Serralysin-like_metalloprot_C"/>
</dbReference>
<comment type="caution">
    <text evidence="2">The sequence shown here is derived from an EMBL/GenBank/DDBJ whole genome shotgun (WGS) entry which is preliminary data.</text>
</comment>
<organism evidence="2 3">
    <name type="scientific">Pseudoroseicyclus tamaricis</name>
    <dbReference type="NCBI Taxonomy" id="2705421"/>
    <lineage>
        <taxon>Bacteria</taxon>
        <taxon>Pseudomonadati</taxon>
        <taxon>Pseudomonadota</taxon>
        <taxon>Alphaproteobacteria</taxon>
        <taxon>Rhodobacterales</taxon>
        <taxon>Paracoccaceae</taxon>
        <taxon>Pseudoroseicyclus</taxon>
    </lineage>
</organism>
<name>A0A6B2JLH9_9RHOB</name>
<evidence type="ECO:0000313" key="3">
    <source>
        <dbReference type="Proteomes" id="UP000474757"/>
    </source>
</evidence>
<protein>
    <recommendedName>
        <fullName evidence="4">Hemolysin type calcium-binding protein</fullName>
    </recommendedName>
</protein>
<dbReference type="SUPFAM" id="SSF51120">
    <property type="entry name" value="beta-Roll"/>
    <property type="match status" value="1"/>
</dbReference>
<dbReference type="AlphaFoldDB" id="A0A6B2JLH9"/>
<evidence type="ECO:0000313" key="2">
    <source>
        <dbReference type="EMBL" id="NDU99466.1"/>
    </source>
</evidence>
<feature type="signal peptide" evidence="1">
    <location>
        <begin position="1"/>
        <end position="22"/>
    </location>
</feature>